<evidence type="ECO:0000259" key="8">
    <source>
        <dbReference type="PROSITE" id="PS50106"/>
    </source>
</evidence>
<dbReference type="SUPFAM" id="SSF48371">
    <property type="entry name" value="ARM repeat"/>
    <property type="match status" value="3"/>
</dbReference>
<evidence type="ECO:0000313" key="10">
    <source>
        <dbReference type="Proteomes" id="UP000654075"/>
    </source>
</evidence>
<dbReference type="SMART" id="SM00228">
    <property type="entry name" value="PDZ"/>
    <property type="match status" value="1"/>
</dbReference>
<dbReference type="GO" id="GO:0005774">
    <property type="term" value="C:vacuolar membrane"/>
    <property type="evidence" value="ECO:0007669"/>
    <property type="project" value="UniProtKB-SubCell"/>
</dbReference>
<keyword evidence="10" id="KW-1185">Reference proteome</keyword>
<dbReference type="SUPFAM" id="SSF50156">
    <property type="entry name" value="PDZ domain-like"/>
    <property type="match status" value="1"/>
</dbReference>
<keyword evidence="6" id="KW-0449">Lipoprotein</keyword>
<name>A0A813DTH1_POLGL</name>
<dbReference type="EMBL" id="CAJNNV010004773">
    <property type="protein sequence ID" value="CAE8591234.1"/>
    <property type="molecule type" value="Genomic_DNA"/>
</dbReference>
<dbReference type="InterPro" id="IPR000225">
    <property type="entry name" value="Armadillo"/>
</dbReference>
<dbReference type="PANTHER" id="PTHR47249">
    <property type="entry name" value="VACUOLAR PROTEIN 8"/>
    <property type="match status" value="1"/>
</dbReference>
<dbReference type="Gene3D" id="1.25.10.10">
    <property type="entry name" value="Leucine-rich Repeat Variant"/>
    <property type="match status" value="3"/>
</dbReference>
<evidence type="ECO:0000256" key="2">
    <source>
        <dbReference type="ARBA" id="ARBA00005462"/>
    </source>
</evidence>
<dbReference type="InterPro" id="IPR001478">
    <property type="entry name" value="PDZ"/>
</dbReference>
<comment type="caution">
    <text evidence="9">The sequence shown here is derived from an EMBL/GenBank/DDBJ whole genome shotgun (WGS) entry which is preliminary data.</text>
</comment>
<evidence type="ECO:0000256" key="1">
    <source>
        <dbReference type="ARBA" id="ARBA00004592"/>
    </source>
</evidence>
<dbReference type="CDD" id="cd00136">
    <property type="entry name" value="PDZ_canonical"/>
    <property type="match status" value="1"/>
</dbReference>
<dbReference type="OrthoDB" id="422942at2759"/>
<evidence type="ECO:0000256" key="7">
    <source>
        <dbReference type="ARBA" id="ARBA00026209"/>
    </source>
</evidence>
<feature type="domain" description="PDZ" evidence="8">
    <location>
        <begin position="1481"/>
        <end position="1547"/>
    </location>
</feature>
<dbReference type="InterPro" id="IPR036034">
    <property type="entry name" value="PDZ_sf"/>
</dbReference>
<reference evidence="9" key="1">
    <citation type="submission" date="2021-02" db="EMBL/GenBank/DDBJ databases">
        <authorList>
            <person name="Dougan E. K."/>
            <person name="Rhodes N."/>
            <person name="Thang M."/>
            <person name="Chan C."/>
        </authorList>
    </citation>
    <scope>NUCLEOTIDE SEQUENCE</scope>
</reference>
<dbReference type="PANTHER" id="PTHR47249:SF1">
    <property type="entry name" value="VACUOLAR PROTEIN 8"/>
    <property type="match status" value="1"/>
</dbReference>
<dbReference type="InterPro" id="IPR016024">
    <property type="entry name" value="ARM-type_fold"/>
</dbReference>
<dbReference type="InterPro" id="IPR045156">
    <property type="entry name" value="Vac8"/>
</dbReference>
<proteinExistence type="inferred from homology"/>
<protein>
    <recommendedName>
        <fullName evidence="7">Vacuolar protein 8</fullName>
    </recommendedName>
</protein>
<dbReference type="Proteomes" id="UP000654075">
    <property type="component" value="Unassembled WGS sequence"/>
</dbReference>
<keyword evidence="5" id="KW-0472">Membrane</keyword>
<dbReference type="GO" id="GO:0043495">
    <property type="term" value="F:protein-membrane adaptor activity"/>
    <property type="evidence" value="ECO:0007669"/>
    <property type="project" value="InterPro"/>
</dbReference>
<keyword evidence="3" id="KW-0926">Vacuole</keyword>
<dbReference type="PROSITE" id="PS50106">
    <property type="entry name" value="PDZ"/>
    <property type="match status" value="1"/>
</dbReference>
<evidence type="ECO:0000256" key="6">
    <source>
        <dbReference type="ARBA" id="ARBA00023288"/>
    </source>
</evidence>
<evidence type="ECO:0000313" key="9">
    <source>
        <dbReference type="EMBL" id="CAE8591234.1"/>
    </source>
</evidence>
<evidence type="ECO:0000256" key="3">
    <source>
        <dbReference type="ARBA" id="ARBA00022554"/>
    </source>
</evidence>
<accession>A0A813DTH1</accession>
<evidence type="ECO:0000256" key="5">
    <source>
        <dbReference type="ARBA" id="ARBA00023136"/>
    </source>
</evidence>
<evidence type="ECO:0000256" key="4">
    <source>
        <dbReference type="ARBA" id="ARBA00022737"/>
    </source>
</evidence>
<organism evidence="9 10">
    <name type="scientific">Polarella glacialis</name>
    <name type="common">Dinoflagellate</name>
    <dbReference type="NCBI Taxonomy" id="89957"/>
    <lineage>
        <taxon>Eukaryota</taxon>
        <taxon>Sar</taxon>
        <taxon>Alveolata</taxon>
        <taxon>Dinophyceae</taxon>
        <taxon>Suessiales</taxon>
        <taxon>Suessiaceae</taxon>
        <taxon>Polarella</taxon>
    </lineage>
</organism>
<gene>
    <name evidence="9" type="ORF">PGLA1383_LOCUS9921</name>
</gene>
<sequence>MSSYGELIQALRVLKNVKEKRHGIKTLASLCANRAFQVRIVQRGGWRTAILPLIISLDEDCRMYAALAIANLSTAAAAHAQLLEEEVLRHLVPILQSEEVQEVIAYVLNALGNFACSNSMWYQLQNMNTVDGVVALLRTTQREEIRINCLFCLANLTADPWHRKWMMAKDVHELVWGYMQDPNFTIMSYALAILRGLAVETKAQEMFPSMGLVPLLIGIFYSQCPQHLKTLCMDMFLHFSMLKKNGTLMMEKEVVQVIEAAGRGTQHVEYVPLGIAIIANMCESVDLHDRIVESPLFEVLTEHIHNDNTTIQSHVVRALMQLSLSPKYHHVILSTGALANVCPVAMTDRLSIEMRTNALQMMGSVCATHPTTPTPSDIIDLMFLICNQQEHIDIRRAAALVIANSSADHGNMINLLHKPYMEALSIAAAKSDDCVLVDYLMQFFHNVCKLEAKAGGMLMTCGFQRHMFNYERLESLSITSAIYLCDTCRQLAGDAVVRATLMEEMLFSILADAWVVYIEDPRIAPHLALMCSAFCYHSDAHQEFVLQGGVRLVIQLYSKSKVEHVRLCSLLTLLYLSENGNSQRCIAQEKGIQVLLTACENETHIDLITNSLKALIPFATSDDFRPQLGMEGGLDTFSSFLFSDQLQLQQLGVYLLQNLLEFRENRRIFLGIAEERKCEEDYLDTLIRFLPRVITGQPSRIARMKKNTTKKAKDADEATLAPHDPFICRSCIHSVALLSLEHDIASFQRLINLGLPKILFDLFYSEQIDKSSGEAIVLVFANLLHSSKQIQGQVMKGADIVTLMLAPRDMLFAPHTIARCLSALLCIARVPDFKKMVIVQLDLLMADINANLNSEKRDENFYQIAALHCALLSELARSSYEYHERMARAGMVEALLVFITVAGKGYNGEVCIELIMGAVFGIAALVGSPTSGELCMANLIFPATRMQLLLSLLRLPQDDINRAFHTGTVGIRTLQRVTYPDITAEELHVDHMDPLQFLGSCSVKPADFIYRNVIRTMCLLLAHPEMGPRVQTAISPSNVVPTCHFAMKGCDDVYVQVYGFLLVANFSRDRSLLHSFMTESAVMNELLTTIRRAGPEGNPEEEVLGMGDQLARAANGSGPWSSGAVQLNRYMLAMAALTNFAERVKEKLKGENGEITTDPDLIEEGGLSVSNRITLNKLTAACMKSLDCEAMEENTNQMSNIAEFTALLRVLVMANTFLGRVQQEDGGRGGEVKIERIDPAEAALVQRKVDKNKLVIAPLRYEFHTLGALNQKCDGMLKLCEMCLGINQAPALIAAVVECLTGLTFLSPLSLRTPVSAYQMTTFCPDWLHSSLFGLIANSLADPDRIGQFNSEQPESLANEESDHLFPLLATSTLEIRQRVLGVLANAATQEELMNFIQKSGVFRICKAIPSKGYFVEHFALMIEIARMLANLTCRKETHGVVMSPDTVAFLRDVLRHCAVLLHTTPAREEEEEDNLFDFYEVRFETTDLAPLGLRIRWNLPPMLNEVIPDTPAARVCEDLQPDDELVEVNGVDVTELEQDDIAPMFEARPLKLLFRRRQDRTLMLGKDDGVEMARVGNIQIERIEKTTAYGDSAQYLECFNLAVLTVHNLAVNINNLALIHS</sequence>
<comment type="similarity">
    <text evidence="2">Belongs to the beta-catenin family.</text>
</comment>
<dbReference type="InterPro" id="IPR011989">
    <property type="entry name" value="ARM-like"/>
</dbReference>
<feature type="non-terminal residue" evidence="9">
    <location>
        <position position="1622"/>
    </location>
</feature>
<dbReference type="GO" id="GO:0071562">
    <property type="term" value="P:nucleus-vacuole junction assembly"/>
    <property type="evidence" value="ECO:0007669"/>
    <property type="project" value="InterPro"/>
</dbReference>
<comment type="subcellular location">
    <subcellularLocation>
        <location evidence="1">Vacuole membrane</location>
        <topology evidence="1">Lipid-anchor</topology>
    </subcellularLocation>
</comment>
<dbReference type="Gene3D" id="2.30.42.10">
    <property type="match status" value="1"/>
</dbReference>
<keyword evidence="4" id="KW-0677">Repeat</keyword>
<dbReference type="SMART" id="SM00185">
    <property type="entry name" value="ARM"/>
    <property type="match status" value="5"/>
</dbReference>